<dbReference type="Pfam" id="PF24024">
    <property type="entry name" value="DUF7336"/>
    <property type="match status" value="1"/>
</dbReference>
<organism evidence="2 3">
    <name type="scientific">Dorea hominis</name>
    <dbReference type="NCBI Taxonomy" id="2763040"/>
    <lineage>
        <taxon>Bacteria</taxon>
        <taxon>Bacillati</taxon>
        <taxon>Bacillota</taxon>
        <taxon>Clostridia</taxon>
        <taxon>Lachnospirales</taxon>
        <taxon>Lachnospiraceae</taxon>
        <taxon>Dorea</taxon>
    </lineage>
</organism>
<evidence type="ECO:0000313" key="3">
    <source>
        <dbReference type="Proteomes" id="UP000647235"/>
    </source>
</evidence>
<keyword evidence="3" id="KW-1185">Reference proteome</keyword>
<protein>
    <recommendedName>
        <fullName evidence="1">DUF7336 domain-containing protein</fullName>
    </recommendedName>
</protein>
<proteinExistence type="predicted"/>
<dbReference type="InterPro" id="IPR055760">
    <property type="entry name" value="DUF7336"/>
</dbReference>
<evidence type="ECO:0000259" key="1">
    <source>
        <dbReference type="Pfam" id="PF24024"/>
    </source>
</evidence>
<gene>
    <name evidence="2" type="ORF">H8S07_06340</name>
</gene>
<feature type="domain" description="DUF7336" evidence="1">
    <location>
        <begin position="1"/>
        <end position="58"/>
    </location>
</feature>
<accession>A0ABR7EU66</accession>
<dbReference type="RefSeq" id="WP_021860588.1">
    <property type="nucleotide sequence ID" value="NZ_JACOOY010000006.1"/>
</dbReference>
<evidence type="ECO:0000313" key="2">
    <source>
        <dbReference type="EMBL" id="MBC5664895.1"/>
    </source>
</evidence>
<name>A0ABR7EU66_9FIRM</name>
<comment type="caution">
    <text evidence="2">The sequence shown here is derived from an EMBL/GenBank/DDBJ whole genome shotgun (WGS) entry which is preliminary data.</text>
</comment>
<dbReference type="EMBL" id="JACOOY010000006">
    <property type="protein sequence ID" value="MBC5664895.1"/>
    <property type="molecule type" value="Genomic_DNA"/>
</dbReference>
<reference evidence="2 3" key="1">
    <citation type="submission" date="2020-08" db="EMBL/GenBank/DDBJ databases">
        <title>Genome public.</title>
        <authorList>
            <person name="Liu C."/>
            <person name="Sun Q."/>
        </authorList>
    </citation>
    <scope>NUCLEOTIDE SEQUENCE [LARGE SCALE GENOMIC DNA]</scope>
    <source>
        <strain evidence="2 3">NSJ-36</strain>
    </source>
</reference>
<sequence>MYVYQLTHVRGVEIKVIGYFGSWKKARQVMKKYRSQVQGFKDYPRCFKIKKLRVNQDDFYYG</sequence>
<dbReference type="Proteomes" id="UP000647235">
    <property type="component" value="Unassembled WGS sequence"/>
</dbReference>